<comment type="subcellular location">
    <subcellularLocation>
        <location evidence="1">Membrane</location>
        <topology evidence="1">Multi-pass membrane protein</topology>
    </subcellularLocation>
</comment>
<sequence>MDAEQVQVAAAQQQNEENVHTAHATVSTIVTHAPIEKLSDVQPQMMKMLYEDANPLVAQAFQTIETKTSVKREHLVYGTAGILALYLIAGSAASLLMADLLTVFASFSLLDFFSNALMSVLPVYWLFKASFLLYLALPQTRGALKMYAQVVDPAVTKLDALLAKYNVAG</sequence>
<reference evidence="3" key="1">
    <citation type="submission" date="2022-11" db="UniProtKB">
        <authorList>
            <consortium name="WormBaseParasite"/>
        </authorList>
    </citation>
    <scope>IDENTIFICATION</scope>
</reference>
<organism evidence="2 3">
    <name type="scientific">Ditylenchus dipsaci</name>
    <dbReference type="NCBI Taxonomy" id="166011"/>
    <lineage>
        <taxon>Eukaryota</taxon>
        <taxon>Metazoa</taxon>
        <taxon>Ecdysozoa</taxon>
        <taxon>Nematoda</taxon>
        <taxon>Chromadorea</taxon>
        <taxon>Rhabditida</taxon>
        <taxon>Tylenchina</taxon>
        <taxon>Tylenchomorpha</taxon>
        <taxon>Sphaerularioidea</taxon>
        <taxon>Anguinidae</taxon>
        <taxon>Anguininae</taxon>
        <taxon>Ditylenchus</taxon>
    </lineage>
</organism>
<comment type="similarity">
    <text evidence="1">Belongs to the DP1 family.</text>
</comment>
<dbReference type="PANTHER" id="PTHR12300:SF34">
    <property type="entry name" value="RECEPTOR EXPRESSION-ENHANCING PROTEIN"/>
    <property type="match status" value="1"/>
</dbReference>
<keyword evidence="1" id="KW-0812">Transmembrane</keyword>
<dbReference type="InterPro" id="IPR004345">
    <property type="entry name" value="TB2_DP1_HVA22"/>
</dbReference>
<keyword evidence="1" id="KW-0472">Membrane</keyword>
<proteinExistence type="inferred from homology"/>
<evidence type="ECO:0000256" key="1">
    <source>
        <dbReference type="RuleBase" id="RU362006"/>
    </source>
</evidence>
<name>A0A915CVC4_9BILA</name>
<evidence type="ECO:0000313" key="2">
    <source>
        <dbReference type="Proteomes" id="UP000887574"/>
    </source>
</evidence>
<dbReference type="Pfam" id="PF03134">
    <property type="entry name" value="TB2_DP1_HVA22"/>
    <property type="match status" value="1"/>
</dbReference>
<feature type="transmembrane region" description="Helical" evidence="1">
    <location>
        <begin position="75"/>
        <end position="96"/>
    </location>
</feature>
<accession>A0A915CVC4</accession>
<dbReference type="Proteomes" id="UP000887574">
    <property type="component" value="Unplaced"/>
</dbReference>
<dbReference type="WBParaSite" id="jg13008">
    <property type="protein sequence ID" value="jg13008"/>
    <property type="gene ID" value="jg13008"/>
</dbReference>
<keyword evidence="2" id="KW-1185">Reference proteome</keyword>
<dbReference type="AlphaFoldDB" id="A0A915CVC4"/>
<keyword evidence="1" id="KW-1133">Transmembrane helix</keyword>
<dbReference type="PANTHER" id="PTHR12300">
    <property type="entry name" value="HVA22-LIKE PROTEINS"/>
    <property type="match status" value="1"/>
</dbReference>
<protein>
    <recommendedName>
        <fullName evidence="1">Receptor expression-enhancing protein</fullName>
    </recommendedName>
</protein>
<dbReference type="GO" id="GO:0016020">
    <property type="term" value="C:membrane"/>
    <property type="evidence" value="ECO:0007669"/>
    <property type="project" value="UniProtKB-SubCell"/>
</dbReference>
<feature type="transmembrane region" description="Helical" evidence="1">
    <location>
        <begin position="116"/>
        <end position="137"/>
    </location>
</feature>
<evidence type="ECO:0000313" key="3">
    <source>
        <dbReference type="WBParaSite" id="jg13008"/>
    </source>
</evidence>